<dbReference type="EMBL" id="JAUDFV010000149">
    <property type="protein sequence ID" value="KAL2719546.1"/>
    <property type="molecule type" value="Genomic_DNA"/>
</dbReference>
<name>A0ABD2AFY9_VESSQ</name>
<protein>
    <submittedName>
        <fullName evidence="1">Uncharacterized protein</fullName>
    </submittedName>
</protein>
<reference evidence="1 2" key="1">
    <citation type="journal article" date="2024" name="Ann. Entomol. Soc. Am.">
        <title>Genomic analyses of the southern and eastern yellowjacket wasps (Hymenoptera: Vespidae) reveal evolutionary signatures of social life.</title>
        <authorList>
            <person name="Catto M.A."/>
            <person name="Caine P.B."/>
            <person name="Orr S.E."/>
            <person name="Hunt B.G."/>
            <person name="Goodisman M.A.D."/>
        </authorList>
    </citation>
    <scope>NUCLEOTIDE SEQUENCE [LARGE SCALE GENOMIC DNA]</scope>
    <source>
        <strain evidence="1">233</strain>
        <tissue evidence="1">Head and thorax</tissue>
    </source>
</reference>
<accession>A0ABD2AFY9</accession>
<keyword evidence="2" id="KW-1185">Reference proteome</keyword>
<evidence type="ECO:0000313" key="2">
    <source>
        <dbReference type="Proteomes" id="UP001607302"/>
    </source>
</evidence>
<gene>
    <name evidence="1" type="ORF">V1478_011008</name>
</gene>
<sequence length="72" mass="8578">MFSYLVPLKMLQHVSIVGLNRIGNQRSLDKNHCNCPVPLEKFYTNNVIEDELVQKKKKKRKKKQQNLKKSFY</sequence>
<dbReference type="AlphaFoldDB" id="A0ABD2AFY9"/>
<dbReference type="Proteomes" id="UP001607302">
    <property type="component" value="Unassembled WGS sequence"/>
</dbReference>
<evidence type="ECO:0000313" key="1">
    <source>
        <dbReference type="EMBL" id="KAL2719546.1"/>
    </source>
</evidence>
<comment type="caution">
    <text evidence="1">The sequence shown here is derived from an EMBL/GenBank/DDBJ whole genome shotgun (WGS) entry which is preliminary data.</text>
</comment>
<proteinExistence type="predicted"/>
<organism evidence="1 2">
    <name type="scientific">Vespula squamosa</name>
    <name type="common">Southern yellow jacket</name>
    <name type="synonym">Wasp</name>
    <dbReference type="NCBI Taxonomy" id="30214"/>
    <lineage>
        <taxon>Eukaryota</taxon>
        <taxon>Metazoa</taxon>
        <taxon>Ecdysozoa</taxon>
        <taxon>Arthropoda</taxon>
        <taxon>Hexapoda</taxon>
        <taxon>Insecta</taxon>
        <taxon>Pterygota</taxon>
        <taxon>Neoptera</taxon>
        <taxon>Endopterygota</taxon>
        <taxon>Hymenoptera</taxon>
        <taxon>Apocrita</taxon>
        <taxon>Aculeata</taxon>
        <taxon>Vespoidea</taxon>
        <taxon>Vespidae</taxon>
        <taxon>Vespinae</taxon>
        <taxon>Vespula</taxon>
    </lineage>
</organism>